<dbReference type="AlphaFoldDB" id="A0AA35QRC5"/>
<dbReference type="Pfam" id="PF01067">
    <property type="entry name" value="Calpain_III"/>
    <property type="match status" value="1"/>
</dbReference>
<protein>
    <recommendedName>
        <fullName evidence="6">Peptidase C2 calpain domain-containing protein</fullName>
    </recommendedName>
</protein>
<evidence type="ECO:0000256" key="4">
    <source>
        <dbReference type="ARBA" id="ARBA00022490"/>
    </source>
</evidence>
<keyword evidence="5" id="KW-0677">Repeat</keyword>
<dbReference type="GO" id="GO:0005737">
    <property type="term" value="C:cytoplasm"/>
    <property type="evidence" value="ECO:0007669"/>
    <property type="project" value="UniProtKB-SubCell"/>
</dbReference>
<evidence type="ECO:0000256" key="5">
    <source>
        <dbReference type="ARBA" id="ARBA00022737"/>
    </source>
</evidence>
<comment type="similarity">
    <text evidence="3">Belongs to the peptidase C2 family.</text>
</comment>
<name>A0AA35QRC5_9SAUR</name>
<comment type="cofactor">
    <cofactor evidence="1">
        <name>Ca(2+)</name>
        <dbReference type="ChEBI" id="CHEBI:29108"/>
    </cofactor>
</comment>
<dbReference type="GO" id="GO:0004198">
    <property type="term" value="F:calcium-dependent cysteine-type endopeptidase activity"/>
    <property type="evidence" value="ECO:0007669"/>
    <property type="project" value="InterPro"/>
</dbReference>
<sequence length="88" mass="9996">CLLRRQTSVHLKHSFFLSNSSRAQSEQFINLREVSTRFKLPPGEYIMVPSTFEPNKEGDFVLRVFAENKARTVGLPSEQGREAEGQLG</sequence>
<keyword evidence="8" id="KW-1185">Reference proteome</keyword>
<comment type="caution">
    <text evidence="7">The sequence shown here is derived from an EMBL/GenBank/DDBJ whole genome shotgun (WGS) entry which is preliminary data.</text>
</comment>
<comment type="subcellular location">
    <subcellularLocation>
        <location evidence="2">Cytoplasm</location>
    </subcellularLocation>
</comment>
<dbReference type="GO" id="GO:0006508">
    <property type="term" value="P:proteolysis"/>
    <property type="evidence" value="ECO:0007669"/>
    <property type="project" value="InterPro"/>
</dbReference>
<reference evidence="7" key="1">
    <citation type="submission" date="2022-12" db="EMBL/GenBank/DDBJ databases">
        <authorList>
            <person name="Alioto T."/>
            <person name="Alioto T."/>
            <person name="Gomez Garrido J."/>
        </authorList>
    </citation>
    <scope>NUCLEOTIDE SEQUENCE</scope>
</reference>
<evidence type="ECO:0000256" key="1">
    <source>
        <dbReference type="ARBA" id="ARBA00001913"/>
    </source>
</evidence>
<dbReference type="SMART" id="SM00720">
    <property type="entry name" value="calpain_III"/>
    <property type="match status" value="1"/>
</dbReference>
<evidence type="ECO:0000313" key="8">
    <source>
        <dbReference type="Proteomes" id="UP001178461"/>
    </source>
</evidence>
<evidence type="ECO:0000256" key="2">
    <source>
        <dbReference type="ARBA" id="ARBA00004496"/>
    </source>
</evidence>
<dbReference type="PANTHER" id="PTHR10183:SF284">
    <property type="entry name" value="CALPAIN-1 CATALYTIC SUBUNIT"/>
    <property type="match status" value="1"/>
</dbReference>
<dbReference type="Proteomes" id="UP001178461">
    <property type="component" value="Unassembled WGS sequence"/>
</dbReference>
<dbReference type="EMBL" id="CANTUW010000419">
    <property type="protein sequence ID" value="CAI7935398.1"/>
    <property type="molecule type" value="Genomic_DNA"/>
</dbReference>
<dbReference type="Gene3D" id="2.60.120.380">
    <property type="match status" value="1"/>
</dbReference>
<feature type="non-terminal residue" evidence="7">
    <location>
        <position position="1"/>
    </location>
</feature>
<evidence type="ECO:0000256" key="3">
    <source>
        <dbReference type="ARBA" id="ARBA00007623"/>
    </source>
</evidence>
<dbReference type="PANTHER" id="PTHR10183">
    <property type="entry name" value="CALPAIN"/>
    <property type="match status" value="1"/>
</dbReference>
<proteinExistence type="inferred from homology"/>
<dbReference type="SUPFAM" id="SSF49758">
    <property type="entry name" value="Calpain large subunit, middle domain (domain III)"/>
    <property type="match status" value="1"/>
</dbReference>
<dbReference type="InterPro" id="IPR036213">
    <property type="entry name" value="Calpain_III_sf"/>
</dbReference>
<dbReference type="InterPro" id="IPR022683">
    <property type="entry name" value="Calpain_III"/>
</dbReference>
<dbReference type="InterPro" id="IPR022684">
    <property type="entry name" value="Calpain_cysteine_protease"/>
</dbReference>
<dbReference type="InterPro" id="IPR022682">
    <property type="entry name" value="Calpain_domain_III"/>
</dbReference>
<evidence type="ECO:0000313" key="7">
    <source>
        <dbReference type="EMBL" id="CAI7935398.1"/>
    </source>
</evidence>
<keyword evidence="4" id="KW-0963">Cytoplasm</keyword>
<accession>A0AA35QRC5</accession>
<evidence type="ECO:0000259" key="6">
    <source>
        <dbReference type="SMART" id="SM00720"/>
    </source>
</evidence>
<feature type="domain" description="Peptidase C2 calpain" evidence="6">
    <location>
        <begin position="4"/>
        <end position="73"/>
    </location>
</feature>
<gene>
    <name evidence="7" type="ORF">PODLI_1B016293</name>
</gene>
<organism evidence="7 8">
    <name type="scientific">Podarcis lilfordi</name>
    <name type="common">Lilford's wall lizard</name>
    <dbReference type="NCBI Taxonomy" id="74358"/>
    <lineage>
        <taxon>Eukaryota</taxon>
        <taxon>Metazoa</taxon>
        <taxon>Chordata</taxon>
        <taxon>Craniata</taxon>
        <taxon>Vertebrata</taxon>
        <taxon>Euteleostomi</taxon>
        <taxon>Lepidosauria</taxon>
        <taxon>Squamata</taxon>
        <taxon>Bifurcata</taxon>
        <taxon>Unidentata</taxon>
        <taxon>Episquamata</taxon>
        <taxon>Laterata</taxon>
        <taxon>Lacertibaenia</taxon>
        <taxon>Lacertidae</taxon>
        <taxon>Podarcis</taxon>
    </lineage>
</organism>